<dbReference type="RefSeq" id="WP_347922936.1">
    <property type="nucleotide sequence ID" value="NZ_CP157199.1"/>
</dbReference>
<dbReference type="GO" id="GO:0016787">
    <property type="term" value="F:hydrolase activity"/>
    <property type="evidence" value="ECO:0007669"/>
    <property type="project" value="UniProtKB-KW"/>
</dbReference>
<evidence type="ECO:0000259" key="1">
    <source>
        <dbReference type="Pfam" id="PF00144"/>
    </source>
</evidence>
<dbReference type="InterPro" id="IPR050789">
    <property type="entry name" value="Diverse_Enzym_Activities"/>
</dbReference>
<protein>
    <submittedName>
        <fullName evidence="2">Serine hydrolase</fullName>
    </submittedName>
</protein>
<evidence type="ECO:0000313" key="2">
    <source>
        <dbReference type="EMBL" id="XBG60706.1"/>
    </source>
</evidence>
<dbReference type="InterPro" id="IPR012338">
    <property type="entry name" value="Beta-lactam/transpept-like"/>
</dbReference>
<sequence length="356" mass="40435">MKYLLSLFITFFSCSNSNDVNENTQKSAFKWEEALPSTVGLSNSLIDELSLQASNLPNIYSFIIVKNGKLISENYYNGKNKESLLHIRSITKSVSSIVFGIAQKEDLFPSTEIKIEDYFPTYINESSDDRLQELSVQHILNMQSGFNWNENNEAINWYTQITNPLEYLFSKEILDNPGVTFNYNSGAVSLLAHVLNKESEMSYSDFANTNLFQKIGVTNYHWDKDPQGITRSDAGLVLRARDCAKIGYLYLEGGMFKGDQIVTNDWVNNSWNQKIDLNGNYGPIENLHYSNLWWNGTYNGKSVFFGLGYGGQLLLCVPEDELIVVTNHEFQLNPTQAATHSSTFLNTIFKKLMDSL</sequence>
<accession>A0AAU7BRI5</accession>
<gene>
    <name evidence="2" type="ORF">ABGB03_12640</name>
</gene>
<keyword evidence="2" id="KW-0378">Hydrolase</keyword>
<reference evidence="2" key="1">
    <citation type="submission" date="2024-05" db="EMBL/GenBank/DDBJ databases">
        <title>Pontimicrobium maritimus sp. nov., isolated form sea water.</title>
        <authorList>
            <person name="Muhammad N."/>
            <person name="Vuong T.Q."/>
            <person name="Han H.L."/>
            <person name="Kim S.-G."/>
        </authorList>
    </citation>
    <scope>NUCLEOTIDE SEQUENCE</scope>
    <source>
        <strain evidence="2">SW4</strain>
    </source>
</reference>
<dbReference type="PANTHER" id="PTHR43283">
    <property type="entry name" value="BETA-LACTAMASE-RELATED"/>
    <property type="match status" value="1"/>
</dbReference>
<dbReference type="PANTHER" id="PTHR43283:SF7">
    <property type="entry name" value="BETA-LACTAMASE-RELATED DOMAIN-CONTAINING PROTEIN"/>
    <property type="match status" value="1"/>
</dbReference>
<dbReference type="AlphaFoldDB" id="A0AAU7BRI5"/>
<proteinExistence type="predicted"/>
<dbReference type="Pfam" id="PF00144">
    <property type="entry name" value="Beta-lactamase"/>
    <property type="match status" value="1"/>
</dbReference>
<dbReference type="InterPro" id="IPR001466">
    <property type="entry name" value="Beta-lactam-related"/>
</dbReference>
<dbReference type="SUPFAM" id="SSF56601">
    <property type="entry name" value="beta-lactamase/transpeptidase-like"/>
    <property type="match status" value="1"/>
</dbReference>
<feature type="domain" description="Beta-lactamase-related" evidence="1">
    <location>
        <begin position="61"/>
        <end position="325"/>
    </location>
</feature>
<dbReference type="EMBL" id="CP157199">
    <property type="protein sequence ID" value="XBG60706.1"/>
    <property type="molecule type" value="Genomic_DNA"/>
</dbReference>
<name>A0AAU7BRI5_9FLAO</name>
<dbReference type="Gene3D" id="3.40.710.10">
    <property type="entry name" value="DD-peptidase/beta-lactamase superfamily"/>
    <property type="match status" value="1"/>
</dbReference>
<organism evidence="2">
    <name type="scientific">Pontimicrobium sp. SW4</name>
    <dbReference type="NCBI Taxonomy" id="3153519"/>
    <lineage>
        <taxon>Bacteria</taxon>
        <taxon>Pseudomonadati</taxon>
        <taxon>Bacteroidota</taxon>
        <taxon>Flavobacteriia</taxon>
        <taxon>Flavobacteriales</taxon>
        <taxon>Flavobacteriaceae</taxon>
        <taxon>Pontimicrobium</taxon>
    </lineage>
</organism>